<dbReference type="Proteomes" id="UP001189429">
    <property type="component" value="Unassembled WGS sequence"/>
</dbReference>
<protein>
    <submittedName>
        <fullName evidence="2">Uncharacterized protein</fullName>
    </submittedName>
</protein>
<feature type="compositionally biased region" description="Polar residues" evidence="1">
    <location>
        <begin position="220"/>
        <end position="232"/>
    </location>
</feature>
<evidence type="ECO:0000256" key="1">
    <source>
        <dbReference type="SAM" id="MobiDB-lite"/>
    </source>
</evidence>
<feature type="region of interest" description="Disordered" evidence="1">
    <location>
        <begin position="58"/>
        <end position="154"/>
    </location>
</feature>
<evidence type="ECO:0000313" key="3">
    <source>
        <dbReference type="Proteomes" id="UP001189429"/>
    </source>
</evidence>
<name>A0ABN9S7B1_9DINO</name>
<sequence length="387" mass="41588">MIWGSGQQSRAAARREAARVLLPGIAPGRKIDQRGVKQIDHRGDWCETDRSVWCETSRNITGGQDNTNQPGRATGYGQTLQGGKGNTHGHTHANLCSPQGARQGGRGGGKGGRRRHERTRRGGEARPPPSRRTVSSAAAPASRTNSRPRRACPLMGGACVPQDASVAAGELKRRASGAGLNQFAPTWDAMRNAKGTSLGEPRGGCRGNRPGRAPLPGPLSKQSKNPSRQSLGREQPLLRWRGKVALRALHQEVRLVGDHRQAHQHVGDTPRARACRRPCIGITILMPRISSQSVPTAKTSIIDKILMMSIVILVATGVVRVVPIMSSELLCWHYEGKCAMQGASGLPMATIHNYVAIQVSHQVVDVLASRLLEALAMLLLQQFGAPC</sequence>
<feature type="region of interest" description="Disordered" evidence="1">
    <location>
        <begin position="192"/>
        <end position="234"/>
    </location>
</feature>
<proteinExistence type="predicted"/>
<reference evidence="2" key="1">
    <citation type="submission" date="2023-10" db="EMBL/GenBank/DDBJ databases">
        <authorList>
            <person name="Chen Y."/>
            <person name="Shah S."/>
            <person name="Dougan E. K."/>
            <person name="Thang M."/>
            <person name="Chan C."/>
        </authorList>
    </citation>
    <scope>NUCLEOTIDE SEQUENCE [LARGE SCALE GENOMIC DNA]</scope>
</reference>
<gene>
    <name evidence="2" type="ORF">PCOR1329_LOCUS27124</name>
</gene>
<comment type="caution">
    <text evidence="2">The sequence shown here is derived from an EMBL/GenBank/DDBJ whole genome shotgun (WGS) entry which is preliminary data.</text>
</comment>
<keyword evidence="3" id="KW-1185">Reference proteome</keyword>
<accession>A0ABN9S7B1</accession>
<feature type="compositionally biased region" description="Polar residues" evidence="1">
    <location>
        <begin position="58"/>
        <end position="79"/>
    </location>
</feature>
<organism evidence="2 3">
    <name type="scientific">Prorocentrum cordatum</name>
    <dbReference type="NCBI Taxonomy" id="2364126"/>
    <lineage>
        <taxon>Eukaryota</taxon>
        <taxon>Sar</taxon>
        <taxon>Alveolata</taxon>
        <taxon>Dinophyceae</taxon>
        <taxon>Prorocentrales</taxon>
        <taxon>Prorocentraceae</taxon>
        <taxon>Prorocentrum</taxon>
    </lineage>
</organism>
<dbReference type="EMBL" id="CAUYUJ010009779">
    <property type="protein sequence ID" value="CAK0827629.1"/>
    <property type="molecule type" value="Genomic_DNA"/>
</dbReference>
<evidence type="ECO:0000313" key="2">
    <source>
        <dbReference type="EMBL" id="CAK0827629.1"/>
    </source>
</evidence>